<feature type="signal peptide" evidence="1">
    <location>
        <begin position="1"/>
        <end position="21"/>
    </location>
</feature>
<dbReference type="AlphaFoldDB" id="A0A2M7V4V2"/>
<evidence type="ECO:0008006" key="4">
    <source>
        <dbReference type="Google" id="ProtNLM"/>
    </source>
</evidence>
<reference evidence="3" key="1">
    <citation type="submission" date="2017-09" db="EMBL/GenBank/DDBJ databases">
        <title>Depth-based differentiation of microbial function through sediment-hosted aquifers and enrichment of novel symbionts in the deep terrestrial subsurface.</title>
        <authorList>
            <person name="Probst A.J."/>
            <person name="Ladd B."/>
            <person name="Jarett J.K."/>
            <person name="Geller-Mcgrath D.E."/>
            <person name="Sieber C.M.K."/>
            <person name="Emerson J.B."/>
            <person name="Anantharaman K."/>
            <person name="Thomas B.C."/>
            <person name="Malmstrom R."/>
            <person name="Stieglmeier M."/>
            <person name="Klingl A."/>
            <person name="Woyke T."/>
            <person name="Ryan C.M."/>
            <person name="Banfield J.F."/>
        </authorList>
    </citation>
    <scope>NUCLEOTIDE SEQUENCE [LARGE SCALE GENOMIC DNA]</scope>
</reference>
<proteinExistence type="predicted"/>
<organism evidence="2 3">
    <name type="scientific">Candidatus Magasanikbacteria bacterium CG_4_10_14_0_2_um_filter_41_31</name>
    <dbReference type="NCBI Taxonomy" id="1974639"/>
    <lineage>
        <taxon>Bacteria</taxon>
        <taxon>Candidatus Magasanikiibacteriota</taxon>
    </lineage>
</organism>
<feature type="chain" id="PRO_5014837947" description="Secreted protein" evidence="1">
    <location>
        <begin position="22"/>
        <end position="146"/>
    </location>
</feature>
<sequence>MCVSWVFAVMVLSMTVPPAQTGTSATVQKSAMQVSAPGVHGPCCAMTATQTRSIFATRSWVVVGRKPRVAMDVVHVRLMPSAMTLTPTPTTSATLGLVPLLLWKGVTVLRSTIAGSSTPTSMIRILASTPLVGWAGSVVATAIVSR</sequence>
<accession>A0A2M7V4V2</accession>
<protein>
    <recommendedName>
        <fullName evidence="4">Secreted protein</fullName>
    </recommendedName>
</protein>
<evidence type="ECO:0000313" key="2">
    <source>
        <dbReference type="EMBL" id="PIZ93593.1"/>
    </source>
</evidence>
<dbReference type="Proteomes" id="UP000230078">
    <property type="component" value="Unassembled WGS sequence"/>
</dbReference>
<evidence type="ECO:0000256" key="1">
    <source>
        <dbReference type="SAM" id="SignalP"/>
    </source>
</evidence>
<evidence type="ECO:0000313" key="3">
    <source>
        <dbReference type="Proteomes" id="UP000230078"/>
    </source>
</evidence>
<gene>
    <name evidence="2" type="ORF">COX83_01475</name>
</gene>
<dbReference type="EMBL" id="PFPI01000020">
    <property type="protein sequence ID" value="PIZ93593.1"/>
    <property type="molecule type" value="Genomic_DNA"/>
</dbReference>
<keyword evidence="1" id="KW-0732">Signal</keyword>
<comment type="caution">
    <text evidence="2">The sequence shown here is derived from an EMBL/GenBank/DDBJ whole genome shotgun (WGS) entry which is preliminary data.</text>
</comment>
<name>A0A2M7V4V2_9BACT</name>